<name>A0A8W8HVY6_MAGGI</name>
<proteinExistence type="predicted"/>
<accession>A0A8W8HVY6</accession>
<evidence type="ECO:0000313" key="2">
    <source>
        <dbReference type="EnsemblMetazoa" id="G11343.2:cds"/>
    </source>
</evidence>
<reference evidence="2" key="1">
    <citation type="submission" date="2022-08" db="UniProtKB">
        <authorList>
            <consortium name="EnsemblMetazoa"/>
        </authorList>
    </citation>
    <scope>IDENTIFICATION</scope>
    <source>
        <strain evidence="2">05x7-T-G4-1.051#20</strain>
    </source>
</reference>
<evidence type="ECO:0000313" key="3">
    <source>
        <dbReference type="Proteomes" id="UP000005408"/>
    </source>
</evidence>
<dbReference type="Proteomes" id="UP000005408">
    <property type="component" value="Unassembled WGS sequence"/>
</dbReference>
<dbReference type="GeneID" id="105320842"/>
<evidence type="ECO:0008006" key="4">
    <source>
        <dbReference type="Google" id="ProtNLM"/>
    </source>
</evidence>
<keyword evidence="1" id="KW-1133">Transmembrane helix</keyword>
<organism evidence="2 3">
    <name type="scientific">Magallana gigas</name>
    <name type="common">Pacific oyster</name>
    <name type="synonym">Crassostrea gigas</name>
    <dbReference type="NCBI Taxonomy" id="29159"/>
    <lineage>
        <taxon>Eukaryota</taxon>
        <taxon>Metazoa</taxon>
        <taxon>Spiralia</taxon>
        <taxon>Lophotrochozoa</taxon>
        <taxon>Mollusca</taxon>
        <taxon>Bivalvia</taxon>
        <taxon>Autobranchia</taxon>
        <taxon>Pteriomorphia</taxon>
        <taxon>Ostreida</taxon>
        <taxon>Ostreoidea</taxon>
        <taxon>Ostreidae</taxon>
        <taxon>Magallana</taxon>
    </lineage>
</organism>
<dbReference type="EnsemblMetazoa" id="G11343.2">
    <property type="protein sequence ID" value="G11343.2:cds"/>
    <property type="gene ID" value="G11343"/>
</dbReference>
<dbReference type="EnsemblMetazoa" id="G11343.1">
    <property type="protein sequence ID" value="G11343.1:cds"/>
    <property type="gene ID" value="G11343"/>
</dbReference>
<keyword evidence="3" id="KW-1185">Reference proteome</keyword>
<evidence type="ECO:0000256" key="1">
    <source>
        <dbReference type="SAM" id="Phobius"/>
    </source>
</evidence>
<keyword evidence="1" id="KW-0472">Membrane</keyword>
<dbReference type="AlphaFoldDB" id="A0A8W8HVY6"/>
<keyword evidence="1" id="KW-0812">Transmembrane</keyword>
<sequence>MSEVASVVHEGEKNTKRKRVVIFGIDANTIPYMRVSLRNSLIALFSSSMGYFLYTSNLRKGVLVGSISFVGTYFGTSLYLGYRDYDRYRKYVQKIKNNEVLYTEGSIQLDDSD</sequence>
<dbReference type="OrthoDB" id="10350418at2759"/>
<dbReference type="KEGG" id="crg:105320842"/>
<protein>
    <recommendedName>
        <fullName evidence="4">Cytochrome c oxidase assembly protein COX20, mitochondrial</fullName>
    </recommendedName>
</protein>
<feature type="transmembrane region" description="Helical" evidence="1">
    <location>
        <begin position="61"/>
        <end position="82"/>
    </location>
</feature>
<dbReference type="OMA" id="HEGEKNT"/>
<dbReference type="RefSeq" id="XP_011417257.1">
    <property type="nucleotide sequence ID" value="XM_011418955.4"/>
</dbReference>